<evidence type="ECO:0000313" key="2">
    <source>
        <dbReference type="EMBL" id="KAJ1094837.1"/>
    </source>
</evidence>
<reference evidence="2" key="1">
    <citation type="journal article" date="2022" name="bioRxiv">
        <title>Sequencing and chromosome-scale assembly of the giantPleurodeles waltlgenome.</title>
        <authorList>
            <person name="Brown T."/>
            <person name="Elewa A."/>
            <person name="Iarovenko S."/>
            <person name="Subramanian E."/>
            <person name="Araus A.J."/>
            <person name="Petzold A."/>
            <person name="Susuki M."/>
            <person name="Suzuki K.-i.T."/>
            <person name="Hayashi T."/>
            <person name="Toyoda A."/>
            <person name="Oliveira C."/>
            <person name="Osipova E."/>
            <person name="Leigh N.D."/>
            <person name="Simon A."/>
            <person name="Yun M.H."/>
        </authorList>
    </citation>
    <scope>NUCLEOTIDE SEQUENCE</scope>
    <source>
        <strain evidence="2">20211129_DDA</strain>
        <tissue evidence="2">Liver</tissue>
    </source>
</reference>
<name>A0AAV7LUN9_PLEWA</name>
<evidence type="ECO:0000256" key="1">
    <source>
        <dbReference type="SAM" id="MobiDB-lite"/>
    </source>
</evidence>
<sequence length="83" mass="8808">MYVVPTGYRTRPGCLAAKGERNADDSPLSSSLPARGWVPDSHLDSELAPPGSASGSRLRERQSAPRAADGRAERSPHTRVPGL</sequence>
<gene>
    <name evidence="2" type="ORF">NDU88_000021</name>
</gene>
<evidence type="ECO:0000313" key="3">
    <source>
        <dbReference type="Proteomes" id="UP001066276"/>
    </source>
</evidence>
<proteinExistence type="predicted"/>
<dbReference type="AlphaFoldDB" id="A0AAV7LUN9"/>
<organism evidence="2 3">
    <name type="scientific">Pleurodeles waltl</name>
    <name type="common">Iberian ribbed newt</name>
    <dbReference type="NCBI Taxonomy" id="8319"/>
    <lineage>
        <taxon>Eukaryota</taxon>
        <taxon>Metazoa</taxon>
        <taxon>Chordata</taxon>
        <taxon>Craniata</taxon>
        <taxon>Vertebrata</taxon>
        <taxon>Euteleostomi</taxon>
        <taxon>Amphibia</taxon>
        <taxon>Batrachia</taxon>
        <taxon>Caudata</taxon>
        <taxon>Salamandroidea</taxon>
        <taxon>Salamandridae</taxon>
        <taxon>Pleurodelinae</taxon>
        <taxon>Pleurodeles</taxon>
    </lineage>
</organism>
<protein>
    <submittedName>
        <fullName evidence="2">Uncharacterized protein</fullName>
    </submittedName>
</protein>
<keyword evidence="3" id="KW-1185">Reference proteome</keyword>
<dbReference type="EMBL" id="JANPWB010000014">
    <property type="protein sequence ID" value="KAJ1094837.1"/>
    <property type="molecule type" value="Genomic_DNA"/>
</dbReference>
<comment type="caution">
    <text evidence="2">The sequence shown here is derived from an EMBL/GenBank/DDBJ whole genome shotgun (WGS) entry which is preliminary data.</text>
</comment>
<feature type="compositionally biased region" description="Basic and acidic residues" evidence="1">
    <location>
        <begin position="57"/>
        <end position="76"/>
    </location>
</feature>
<dbReference type="Proteomes" id="UP001066276">
    <property type="component" value="Chromosome 10"/>
</dbReference>
<accession>A0AAV7LUN9</accession>
<feature type="region of interest" description="Disordered" evidence="1">
    <location>
        <begin position="1"/>
        <end position="83"/>
    </location>
</feature>